<proteinExistence type="predicted"/>
<dbReference type="EMBL" id="ML976059">
    <property type="protein sequence ID" value="KAF1940652.1"/>
    <property type="molecule type" value="Genomic_DNA"/>
</dbReference>
<dbReference type="Gene3D" id="3.90.280.10">
    <property type="entry name" value="PEBP-like"/>
    <property type="match status" value="1"/>
</dbReference>
<evidence type="ECO:0000256" key="1">
    <source>
        <dbReference type="SAM" id="SignalP"/>
    </source>
</evidence>
<keyword evidence="3" id="KW-1185">Reference proteome</keyword>
<dbReference type="OrthoDB" id="5231984at2759"/>
<dbReference type="AlphaFoldDB" id="A0A6A5SLF2"/>
<evidence type="ECO:0000313" key="3">
    <source>
        <dbReference type="Proteomes" id="UP000800038"/>
    </source>
</evidence>
<organism evidence="2 3">
    <name type="scientific">Clathrospora elynae</name>
    <dbReference type="NCBI Taxonomy" id="706981"/>
    <lineage>
        <taxon>Eukaryota</taxon>
        <taxon>Fungi</taxon>
        <taxon>Dikarya</taxon>
        <taxon>Ascomycota</taxon>
        <taxon>Pezizomycotina</taxon>
        <taxon>Dothideomycetes</taxon>
        <taxon>Pleosporomycetidae</taxon>
        <taxon>Pleosporales</taxon>
        <taxon>Diademaceae</taxon>
        <taxon>Clathrospora</taxon>
    </lineage>
</organism>
<accession>A0A6A5SLF2</accession>
<sequence length="241" mass="26922">MMAIGYLRQAALVAAFTKFATAQESTIIPSDLTPGFIPNGDTVQVSYTNDAVDGFQDDVSKEHTFALGDSSGIAPRTLYTLYTLIMLQTTCPSVQKLHYVCSKFKYNFDITNIDIKSAPLLDYKAPGSLGEKRDIRQYTFLMYMNPAFNQIESLKLPAENEDFDERKFQDYNGFGDADAGMGIAVRLGGGKAAETLPSVLPTPFLLESSTVGVRVRIRRVRVRCRRRRGVRMSLGTRHRRL</sequence>
<dbReference type="Proteomes" id="UP000800038">
    <property type="component" value="Unassembled WGS sequence"/>
</dbReference>
<protein>
    <submittedName>
        <fullName evidence="2">Uncharacterized protein</fullName>
    </submittedName>
</protein>
<reference evidence="2" key="1">
    <citation type="journal article" date="2020" name="Stud. Mycol.">
        <title>101 Dothideomycetes genomes: a test case for predicting lifestyles and emergence of pathogens.</title>
        <authorList>
            <person name="Haridas S."/>
            <person name="Albert R."/>
            <person name="Binder M."/>
            <person name="Bloem J."/>
            <person name="Labutti K."/>
            <person name="Salamov A."/>
            <person name="Andreopoulos B."/>
            <person name="Baker S."/>
            <person name="Barry K."/>
            <person name="Bills G."/>
            <person name="Bluhm B."/>
            <person name="Cannon C."/>
            <person name="Castanera R."/>
            <person name="Culley D."/>
            <person name="Daum C."/>
            <person name="Ezra D."/>
            <person name="Gonzalez J."/>
            <person name="Henrissat B."/>
            <person name="Kuo A."/>
            <person name="Liang C."/>
            <person name="Lipzen A."/>
            <person name="Lutzoni F."/>
            <person name="Magnuson J."/>
            <person name="Mondo S."/>
            <person name="Nolan M."/>
            <person name="Ohm R."/>
            <person name="Pangilinan J."/>
            <person name="Park H.-J."/>
            <person name="Ramirez L."/>
            <person name="Alfaro M."/>
            <person name="Sun H."/>
            <person name="Tritt A."/>
            <person name="Yoshinaga Y."/>
            <person name="Zwiers L.-H."/>
            <person name="Turgeon B."/>
            <person name="Goodwin S."/>
            <person name="Spatafora J."/>
            <person name="Crous P."/>
            <person name="Grigoriev I."/>
        </authorList>
    </citation>
    <scope>NUCLEOTIDE SEQUENCE</scope>
    <source>
        <strain evidence="2">CBS 161.51</strain>
    </source>
</reference>
<feature type="signal peptide" evidence="1">
    <location>
        <begin position="1"/>
        <end position="22"/>
    </location>
</feature>
<keyword evidence="1" id="KW-0732">Signal</keyword>
<feature type="chain" id="PRO_5025448034" evidence="1">
    <location>
        <begin position="23"/>
        <end position="241"/>
    </location>
</feature>
<name>A0A6A5SLF2_9PLEO</name>
<gene>
    <name evidence="2" type="ORF">EJ02DRAFT_494360</name>
</gene>
<dbReference type="InterPro" id="IPR036610">
    <property type="entry name" value="PEBP-like_sf"/>
</dbReference>
<evidence type="ECO:0000313" key="2">
    <source>
        <dbReference type="EMBL" id="KAF1940652.1"/>
    </source>
</evidence>